<evidence type="ECO:0000256" key="13">
    <source>
        <dbReference type="ARBA" id="ARBA00030437"/>
    </source>
</evidence>
<evidence type="ECO:0000256" key="7">
    <source>
        <dbReference type="ARBA" id="ARBA00022878"/>
    </source>
</evidence>
<name>A0A0N4U8L4_DRAME</name>
<feature type="binding site" evidence="16">
    <location>
        <position position="389"/>
    </location>
    <ligand>
        <name>homogentisate</name>
        <dbReference type="ChEBI" id="CHEBI:16169"/>
    </ligand>
</feature>
<keyword evidence="8" id="KW-0223">Dioxygenase</keyword>
<dbReference type="STRING" id="318479.A0A0N4U8L4"/>
<dbReference type="Proteomes" id="UP000038040">
    <property type="component" value="Unplaced"/>
</dbReference>
<dbReference type="NCBIfam" id="TIGR01015">
    <property type="entry name" value="hmgA"/>
    <property type="match status" value="1"/>
</dbReference>
<dbReference type="Proteomes" id="UP000274756">
    <property type="component" value="Unassembled WGS sequence"/>
</dbReference>
<dbReference type="GO" id="GO:0005737">
    <property type="term" value="C:cytoplasm"/>
    <property type="evidence" value="ECO:0007669"/>
    <property type="project" value="TreeGrafter"/>
</dbReference>
<evidence type="ECO:0000259" key="17">
    <source>
        <dbReference type="Pfam" id="PF04209"/>
    </source>
</evidence>
<evidence type="ECO:0000256" key="10">
    <source>
        <dbReference type="ARBA" id="ARBA00023004"/>
    </source>
</evidence>
<dbReference type="EC" id="1.13.11.5" evidence="4"/>
<evidence type="ECO:0000256" key="2">
    <source>
        <dbReference type="ARBA" id="ARBA00004704"/>
    </source>
</evidence>
<dbReference type="CDD" id="cd07000">
    <property type="entry name" value="cupin_HGO_N"/>
    <property type="match status" value="1"/>
</dbReference>
<dbReference type="GO" id="GO:0004411">
    <property type="term" value="F:homogentisate 1,2-dioxygenase activity"/>
    <property type="evidence" value="ECO:0007669"/>
    <property type="project" value="UniProtKB-EC"/>
</dbReference>
<accession>A0A0N4U8L4</accession>
<feature type="binding site" evidence="16">
    <location>
        <position position="353"/>
    </location>
    <ligand>
        <name>Fe cation</name>
        <dbReference type="ChEBI" id="CHEBI:24875"/>
    </ligand>
</feature>
<dbReference type="Pfam" id="PF04209">
    <property type="entry name" value="HgmA_C"/>
    <property type="match status" value="1"/>
</dbReference>
<dbReference type="InterPro" id="IPR005708">
    <property type="entry name" value="Homogentis_dOase"/>
</dbReference>
<dbReference type="InterPro" id="IPR046452">
    <property type="entry name" value="HgmA_N"/>
</dbReference>
<dbReference type="PANTHER" id="PTHR11056">
    <property type="entry name" value="HOMOGENTISATE 1,2-DIOXYGENASE"/>
    <property type="match status" value="1"/>
</dbReference>
<keyword evidence="21" id="KW-1185">Reference proteome</keyword>
<evidence type="ECO:0000256" key="1">
    <source>
        <dbReference type="ARBA" id="ARBA00001962"/>
    </source>
</evidence>
<evidence type="ECO:0000313" key="20">
    <source>
        <dbReference type="Proteomes" id="UP000038040"/>
    </source>
</evidence>
<keyword evidence="6 16" id="KW-0479">Metal-binding</keyword>
<keyword evidence="11" id="KW-0585">Phenylalanine catabolism</keyword>
<evidence type="ECO:0000256" key="12">
    <source>
        <dbReference type="ARBA" id="ARBA00030235"/>
    </source>
</evidence>
<feature type="active site" description="Proton acceptor" evidence="15">
    <location>
        <position position="310"/>
    </location>
</feature>
<dbReference type="EMBL" id="UYYG01000002">
    <property type="protein sequence ID" value="VDN50287.1"/>
    <property type="molecule type" value="Genomic_DNA"/>
</dbReference>
<dbReference type="PANTHER" id="PTHR11056:SF0">
    <property type="entry name" value="HOMOGENTISATE 1,2-DIOXYGENASE"/>
    <property type="match status" value="1"/>
</dbReference>
<gene>
    <name evidence="19" type="ORF">DME_LOCUS260</name>
</gene>
<dbReference type="InterPro" id="IPR011051">
    <property type="entry name" value="RmlC_Cupin_sf"/>
</dbReference>
<evidence type="ECO:0000256" key="14">
    <source>
        <dbReference type="ARBA" id="ARBA00033225"/>
    </source>
</evidence>
<protein>
    <recommendedName>
        <fullName evidence="5">Homogentisate 1,2-dioxygenase</fullName>
        <ecNumber evidence="4">1.13.11.5</ecNumber>
    </recommendedName>
    <alternativeName>
        <fullName evidence="12">Homogentisate oxygenase</fullName>
    </alternativeName>
    <alternativeName>
        <fullName evidence="13">Homogentisic acid oxidase</fullName>
    </alternativeName>
    <alternativeName>
        <fullName evidence="14">Homogentisicase</fullName>
    </alternativeName>
</protein>
<keyword evidence="10 16" id="KW-0408">Iron</keyword>
<feature type="binding site" evidence="16">
    <location>
        <position position="368"/>
    </location>
    <ligand>
        <name>homogentisate</name>
        <dbReference type="ChEBI" id="CHEBI:16169"/>
    </ligand>
</feature>
<evidence type="ECO:0000256" key="8">
    <source>
        <dbReference type="ARBA" id="ARBA00022964"/>
    </source>
</evidence>
<evidence type="ECO:0000256" key="5">
    <source>
        <dbReference type="ARBA" id="ARBA00018757"/>
    </source>
</evidence>
<evidence type="ECO:0000256" key="15">
    <source>
        <dbReference type="PIRSR" id="PIRSR605708-1"/>
    </source>
</evidence>
<feature type="domain" description="Homogentisate 1,2-dioxygenase C-terminal" evidence="17">
    <location>
        <begin position="298"/>
        <end position="467"/>
    </location>
</feature>
<dbReference type="OrthoDB" id="1689029at2759"/>
<reference evidence="19 21" key="2">
    <citation type="submission" date="2018-11" db="EMBL/GenBank/DDBJ databases">
        <authorList>
            <consortium name="Pathogen Informatics"/>
        </authorList>
    </citation>
    <scope>NUCLEOTIDE SEQUENCE [LARGE SCALE GENOMIC DNA]</scope>
</reference>
<dbReference type="FunFam" id="2.60.120.10:FF:000034">
    <property type="entry name" value="Homogentisate 1,2-dioxygenase"/>
    <property type="match status" value="1"/>
</dbReference>
<dbReference type="SUPFAM" id="SSF51182">
    <property type="entry name" value="RmlC-like cupins"/>
    <property type="match status" value="1"/>
</dbReference>
<evidence type="ECO:0000256" key="16">
    <source>
        <dbReference type="PIRSR" id="PIRSR605708-2"/>
    </source>
</evidence>
<proteinExistence type="inferred from homology"/>
<dbReference type="Gene3D" id="2.60.120.10">
    <property type="entry name" value="Jelly Rolls"/>
    <property type="match status" value="1"/>
</dbReference>
<evidence type="ECO:0000313" key="21">
    <source>
        <dbReference type="Proteomes" id="UP000274756"/>
    </source>
</evidence>
<feature type="binding site" evidence="16">
    <location>
        <position position="359"/>
    </location>
    <ligand>
        <name>Fe cation</name>
        <dbReference type="ChEBI" id="CHEBI:24875"/>
    </ligand>
</feature>
<evidence type="ECO:0000256" key="6">
    <source>
        <dbReference type="ARBA" id="ARBA00022723"/>
    </source>
</evidence>
<reference evidence="22" key="1">
    <citation type="submission" date="2017-02" db="UniProtKB">
        <authorList>
            <consortium name="WormBaseParasite"/>
        </authorList>
    </citation>
    <scope>IDENTIFICATION</scope>
</reference>
<evidence type="ECO:0000256" key="4">
    <source>
        <dbReference type="ARBA" id="ARBA00013127"/>
    </source>
</evidence>
<dbReference type="UniPathway" id="UPA00139">
    <property type="reaction ID" value="UER00339"/>
</dbReference>
<feature type="domain" description="Homogentisate 1,2-dioxygenase N-terminal" evidence="18">
    <location>
        <begin position="9"/>
        <end position="297"/>
    </location>
</feature>
<evidence type="ECO:0000256" key="11">
    <source>
        <dbReference type="ARBA" id="ARBA00023232"/>
    </source>
</evidence>
<comment type="pathway">
    <text evidence="2">Amino-acid degradation; L-phenylalanine degradation; acetoacetate and fumarate from L-phenylalanine: step 4/6.</text>
</comment>
<comment type="cofactor">
    <cofactor evidence="1 16">
        <name>Fe cation</name>
        <dbReference type="ChEBI" id="CHEBI:24875"/>
    </cofactor>
</comment>
<feature type="binding site" evidence="16">
    <location>
        <position position="389"/>
    </location>
    <ligand>
        <name>Fe cation</name>
        <dbReference type="ChEBI" id="CHEBI:24875"/>
    </ligand>
</feature>
<keyword evidence="9" id="KW-0560">Oxidoreductase</keyword>
<dbReference type="GO" id="GO:0006559">
    <property type="term" value="P:L-phenylalanine catabolic process"/>
    <property type="evidence" value="ECO:0007669"/>
    <property type="project" value="UniProtKB-UniPathway"/>
</dbReference>
<sequence>MEFHFAKLKYLNGFGNEFASEDERCPGALPLNQNSPQRCPYGLYAEQLSGSPFTAPRNSNQRSWLYRIRPSVIHNPFKKMAKEKFTNNFSSFDAVPNQFRWHPFPFPDRENVNFIDGLATICGGGDVVSRTGLAVHQYSCNSSMYDCCFYNADGDFLIGKLMSEAHRSFVDLRFSVPQEGSLKISTEFGRLFVEPQEIVVIPQGIRYTIEIDEPSRGYVLEIYGIHFQLPDLGPIGANGLANPRHFQIPIAWFEDREVERYEIICKFQGKFFTAIQKHSPFDVVAWHGNYVPYKYDLRKFMAINTVSYDHADPSIFTVLTAQSTRYGTAIADFVIFPPRWGVAEKTFRPPYYHRNCMSEFMGLIIGTYEAKKCGFKPGGGSLHSIMIPHGPDASCFEKASTEELLPQRIAEHTMVCEYLFLENFKFFQAGKSFMFESSLSMVVTDWAANMNVDKTYYKDWLSLKKHFSMIRCVLNEFYGV</sequence>
<evidence type="ECO:0000313" key="19">
    <source>
        <dbReference type="EMBL" id="VDN50287.1"/>
    </source>
</evidence>
<comment type="similarity">
    <text evidence="3">Belongs to the homogentisate dioxygenase family.</text>
</comment>
<organism evidence="20 22">
    <name type="scientific">Dracunculus medinensis</name>
    <name type="common">Guinea worm</name>
    <dbReference type="NCBI Taxonomy" id="318479"/>
    <lineage>
        <taxon>Eukaryota</taxon>
        <taxon>Metazoa</taxon>
        <taxon>Ecdysozoa</taxon>
        <taxon>Nematoda</taxon>
        <taxon>Chromadorea</taxon>
        <taxon>Rhabditida</taxon>
        <taxon>Spirurina</taxon>
        <taxon>Dracunculoidea</taxon>
        <taxon>Dracunculidae</taxon>
        <taxon>Dracunculus</taxon>
    </lineage>
</organism>
<evidence type="ECO:0000256" key="3">
    <source>
        <dbReference type="ARBA" id="ARBA00007757"/>
    </source>
</evidence>
<dbReference type="InterPro" id="IPR014710">
    <property type="entry name" value="RmlC-like_jellyroll"/>
</dbReference>
<evidence type="ECO:0000256" key="9">
    <source>
        <dbReference type="ARBA" id="ARBA00023002"/>
    </source>
</evidence>
<dbReference type="InterPro" id="IPR046451">
    <property type="entry name" value="HgmA_C"/>
</dbReference>
<evidence type="ECO:0000259" key="18">
    <source>
        <dbReference type="Pfam" id="PF20510"/>
    </source>
</evidence>
<dbReference type="WBParaSite" id="DME_0000339401-mRNA-1">
    <property type="protein sequence ID" value="DME_0000339401-mRNA-1"/>
    <property type="gene ID" value="DME_0000339401"/>
</dbReference>
<keyword evidence="7" id="KW-0828">Tyrosine catabolism</keyword>
<evidence type="ECO:0000313" key="22">
    <source>
        <dbReference type="WBParaSite" id="DME_0000339401-mRNA-1"/>
    </source>
</evidence>
<dbReference type="GO" id="GO:0006572">
    <property type="term" value="P:L-tyrosine catabolic process"/>
    <property type="evidence" value="ECO:0007669"/>
    <property type="project" value="UniProtKB-KW"/>
</dbReference>
<dbReference type="GO" id="GO:0046872">
    <property type="term" value="F:metal ion binding"/>
    <property type="evidence" value="ECO:0007669"/>
    <property type="project" value="UniProtKB-KW"/>
</dbReference>
<dbReference type="Pfam" id="PF20510">
    <property type="entry name" value="HgmA_N"/>
    <property type="match status" value="1"/>
</dbReference>
<dbReference type="AlphaFoldDB" id="A0A0N4U8L4"/>